<keyword evidence="9" id="KW-1185">Reference proteome</keyword>
<gene>
    <name evidence="8" type="ORF">ACFSQ3_10825</name>
</gene>
<dbReference type="SUPFAM" id="SSF48452">
    <property type="entry name" value="TPR-like"/>
    <property type="match status" value="1"/>
</dbReference>
<dbReference type="Gene3D" id="1.25.40.390">
    <property type="match status" value="1"/>
</dbReference>
<dbReference type="Pfam" id="PF07980">
    <property type="entry name" value="SusD_RagB"/>
    <property type="match status" value="1"/>
</dbReference>
<evidence type="ECO:0000256" key="5">
    <source>
        <dbReference type="ARBA" id="ARBA00023237"/>
    </source>
</evidence>
<evidence type="ECO:0000256" key="3">
    <source>
        <dbReference type="ARBA" id="ARBA00022729"/>
    </source>
</evidence>
<dbReference type="InterPro" id="IPR011990">
    <property type="entry name" value="TPR-like_helical_dom_sf"/>
</dbReference>
<protein>
    <submittedName>
        <fullName evidence="8">RagB/SusD family nutrient uptake outer membrane protein</fullName>
    </submittedName>
</protein>
<accession>A0ABW5NM38</accession>
<dbReference type="PROSITE" id="PS51257">
    <property type="entry name" value="PROKAR_LIPOPROTEIN"/>
    <property type="match status" value="1"/>
</dbReference>
<feature type="domain" description="RagB/SusD" evidence="6">
    <location>
        <begin position="329"/>
        <end position="651"/>
    </location>
</feature>
<evidence type="ECO:0000259" key="7">
    <source>
        <dbReference type="Pfam" id="PF14322"/>
    </source>
</evidence>
<organism evidence="8 9">
    <name type="scientific">Sphingobacterium corticis</name>
    <dbReference type="NCBI Taxonomy" id="1812823"/>
    <lineage>
        <taxon>Bacteria</taxon>
        <taxon>Pseudomonadati</taxon>
        <taxon>Bacteroidota</taxon>
        <taxon>Sphingobacteriia</taxon>
        <taxon>Sphingobacteriales</taxon>
        <taxon>Sphingobacteriaceae</taxon>
        <taxon>Sphingobacterium</taxon>
    </lineage>
</organism>
<evidence type="ECO:0000313" key="8">
    <source>
        <dbReference type="EMBL" id="MFD2599445.1"/>
    </source>
</evidence>
<dbReference type="InterPro" id="IPR012944">
    <property type="entry name" value="SusD_RagB_dom"/>
</dbReference>
<comment type="subcellular location">
    <subcellularLocation>
        <location evidence="1">Cell outer membrane</location>
    </subcellularLocation>
</comment>
<keyword evidence="5" id="KW-0998">Cell outer membrane</keyword>
<keyword evidence="4" id="KW-0472">Membrane</keyword>
<reference evidence="9" key="1">
    <citation type="journal article" date="2019" name="Int. J. Syst. Evol. Microbiol.">
        <title>The Global Catalogue of Microorganisms (GCM) 10K type strain sequencing project: providing services to taxonomists for standard genome sequencing and annotation.</title>
        <authorList>
            <consortium name="The Broad Institute Genomics Platform"/>
            <consortium name="The Broad Institute Genome Sequencing Center for Infectious Disease"/>
            <person name="Wu L."/>
            <person name="Ma J."/>
        </authorList>
    </citation>
    <scope>NUCLEOTIDE SEQUENCE [LARGE SCALE GENOMIC DNA]</scope>
    <source>
        <strain evidence="9">KCTC 42248</strain>
    </source>
</reference>
<name>A0ABW5NM38_9SPHI</name>
<evidence type="ECO:0000259" key="6">
    <source>
        <dbReference type="Pfam" id="PF07980"/>
    </source>
</evidence>
<evidence type="ECO:0000256" key="2">
    <source>
        <dbReference type="ARBA" id="ARBA00006275"/>
    </source>
</evidence>
<evidence type="ECO:0000256" key="1">
    <source>
        <dbReference type="ARBA" id="ARBA00004442"/>
    </source>
</evidence>
<comment type="similarity">
    <text evidence="2">Belongs to the SusD family.</text>
</comment>
<evidence type="ECO:0000256" key="4">
    <source>
        <dbReference type="ARBA" id="ARBA00023136"/>
    </source>
</evidence>
<keyword evidence="3" id="KW-0732">Signal</keyword>
<evidence type="ECO:0000313" key="9">
    <source>
        <dbReference type="Proteomes" id="UP001597393"/>
    </source>
</evidence>
<dbReference type="EMBL" id="JBHUMA010000006">
    <property type="protein sequence ID" value="MFD2599445.1"/>
    <property type="molecule type" value="Genomic_DNA"/>
</dbReference>
<dbReference type="Pfam" id="PF14322">
    <property type="entry name" value="SusD-like_3"/>
    <property type="match status" value="1"/>
</dbReference>
<feature type="domain" description="SusD-like N-terminal" evidence="7">
    <location>
        <begin position="117"/>
        <end position="215"/>
    </location>
</feature>
<sequence length="651" mass="74649">MMKHKIKILYAIGLFLLSGCNKYMDIVPDNIAELEQAFSMRVMAERYLFTCYSYIPRGNDLQRNPALLSGDEFWLNSMTNYSQGEFPNWYIAMGAQNTNSPLLNFWDGNNQGGSGDDHVRLWRAIRDCNIFLENIYDVRDMDEVEIKRWSAEVKFLKAYFHYYLLRMYGPIPIVDVNTATFEDPENVHFERESTDAVFAYITRTIDEAMPDLMVDVMQPAQENGRVTQIVAKAMKAEILVTAASPLFNGNADYPDYVNADNQPLFNAAENPEKWVAAATACREAIAAAEAAGKSLYKWTPPTTMIRAPQPSTIYQMSIRQAVTERMNNPESLWVNNRSTANQSHQGHGFMPRSIDPARITNSQTGGYMAPTLNMALLFYSKNGVPIEEDFTYNYAGRFNLRTVPIGQSPYQYDLIPGHVTVGMHFDRENRFYGSLSFDGGRYFMNNHSSDSLAYPINARPGGNAAATNSPTRYSGTGYTPKKLVSYFNVVGSEQAFTTYTYPFVMMRLGNLYLLCAEALNEVNGPTQEVFQYLDAIRARSGLRGVIESWSDFSSNPTKPNSKEGLREIIHRERTIELAFESQRFWDLRRWKTAQEELNTPIYGWDIRQNTEQTYYRRVVMFTRTFTLRDYFWPISINELRRNTSLLQSPLW</sequence>
<proteinExistence type="inferred from homology"/>
<dbReference type="RefSeq" id="WP_380869571.1">
    <property type="nucleotide sequence ID" value="NZ_JBHUMA010000006.1"/>
</dbReference>
<dbReference type="Proteomes" id="UP001597393">
    <property type="component" value="Unassembled WGS sequence"/>
</dbReference>
<comment type="caution">
    <text evidence="8">The sequence shown here is derived from an EMBL/GenBank/DDBJ whole genome shotgun (WGS) entry which is preliminary data.</text>
</comment>
<dbReference type="InterPro" id="IPR033985">
    <property type="entry name" value="SusD-like_N"/>
</dbReference>